<evidence type="ECO:0000313" key="1">
    <source>
        <dbReference type="EMBL" id="MCP2363040.1"/>
    </source>
</evidence>
<gene>
    <name evidence="1" type="ORF">HD597_010060</name>
</gene>
<reference evidence="1" key="1">
    <citation type="submission" date="2022-06" db="EMBL/GenBank/DDBJ databases">
        <title>Sequencing the genomes of 1000 actinobacteria strains.</title>
        <authorList>
            <person name="Klenk H.-P."/>
        </authorList>
    </citation>
    <scope>NUCLEOTIDE SEQUENCE</scope>
    <source>
        <strain evidence="1">DSM 46694</strain>
    </source>
</reference>
<dbReference type="AlphaFoldDB" id="A0A9X2K7X0"/>
<organism evidence="1 2">
    <name type="scientific">Nonomuraea thailandensis</name>
    <dbReference type="NCBI Taxonomy" id="1188745"/>
    <lineage>
        <taxon>Bacteria</taxon>
        <taxon>Bacillati</taxon>
        <taxon>Actinomycetota</taxon>
        <taxon>Actinomycetes</taxon>
        <taxon>Streptosporangiales</taxon>
        <taxon>Streptosporangiaceae</taxon>
        <taxon>Nonomuraea</taxon>
    </lineage>
</organism>
<dbReference type="RefSeq" id="WP_253754327.1">
    <property type="nucleotide sequence ID" value="NZ_BAABKA010000023.1"/>
</dbReference>
<dbReference type="EMBL" id="JAMZEB010000002">
    <property type="protein sequence ID" value="MCP2363040.1"/>
    <property type="molecule type" value="Genomic_DNA"/>
</dbReference>
<sequence length="223" mass="24655">MTNTMTEQPLLNASLSAYRLAPGLRLSDESTFLELRCPHTITQIGRRRTDPRRCVTNLLAEQARTRAIELGTLVTVAMFHDDPEPSLERTTRVGVLHRELGELVGYTLHHDLDEHPFLVMNCPYRGGRCPGSENGECATNLIPQGSGPVDLGTLLQLATAHENARYGVPAERLAALRKDLVRRQQDEIYTRETADGESAGIASTRADIYRQVIAQLDQVVQGG</sequence>
<dbReference type="Proteomes" id="UP001139648">
    <property type="component" value="Unassembled WGS sequence"/>
</dbReference>
<protein>
    <submittedName>
        <fullName evidence="1">Uncharacterized protein</fullName>
    </submittedName>
</protein>
<keyword evidence="2" id="KW-1185">Reference proteome</keyword>
<accession>A0A9X2K7X0</accession>
<evidence type="ECO:0000313" key="2">
    <source>
        <dbReference type="Proteomes" id="UP001139648"/>
    </source>
</evidence>
<name>A0A9X2K7X0_9ACTN</name>
<proteinExistence type="predicted"/>
<comment type="caution">
    <text evidence="1">The sequence shown here is derived from an EMBL/GenBank/DDBJ whole genome shotgun (WGS) entry which is preliminary data.</text>
</comment>